<feature type="modified residue" description="N6-(pyridoxal phosphate)lysine" evidence="8">
    <location>
        <position position="301"/>
    </location>
</feature>
<dbReference type="Gene3D" id="3.40.640.10">
    <property type="entry name" value="Type I PLP-dependent aspartate aminotransferase-like (Major domain)"/>
    <property type="match status" value="1"/>
</dbReference>
<dbReference type="InterPro" id="IPR004534">
    <property type="entry name" value="SelA_trans"/>
</dbReference>
<sequence>MASMVHGTTSAADDNTAYRALPGMDRLLAAARALVETHGHDETTRALREALAAARERIGAGAACPDDAALLQDAQARLAARAAPRLRRVFNLTGTVLHTNLGRAVLPDEAIAAMVEAARSPCALEYDVDSGGRGDRDDVVVELLRELTGAEAATVVNNNAAAVFLLLNTLAARREVIVSRGELVEIGGAFRVPDIMKRAGARLVEVGCTNRTHARDFEDAIGPRTGLLMKVHTSNYAIEGFTASVAAADMARIAHARGLPFVEDLGSGTLTDLTRWGLPHEPTPREAIAAGADLVSFSGDKLLGGPQAGILVGRRDLIAKIKKNPLKRALRVGKITLAALEAVLRLYRDPDSLPQRLATLRLLTRPCDEILAQAERLRPAVAAAVAGWPLAVGVEPMLSQIGSGSLPVDRLPSAGLVFRPAGRKGGVLNRLEAALRGLPLPVIGRVADNALHLDLRCLQAEDEPAFVAQFRAGIGPC</sequence>
<dbReference type="SUPFAM" id="SSF53383">
    <property type="entry name" value="PLP-dependent transferases"/>
    <property type="match status" value="1"/>
</dbReference>
<protein>
    <recommendedName>
        <fullName evidence="8">L-seryl-tRNA(Sec) selenium transferase</fullName>
        <ecNumber evidence="8">2.9.1.1</ecNumber>
    </recommendedName>
    <alternativeName>
        <fullName evidence="8">Selenocysteine synthase</fullName>
        <shortName evidence="8">Sec synthase</shortName>
    </alternativeName>
    <alternativeName>
        <fullName evidence="8">Selenocysteinyl-tRNA(Sec) synthase</fullName>
    </alternativeName>
</protein>
<keyword evidence="5 8" id="KW-0648">Protein biosynthesis</keyword>
<evidence type="ECO:0000256" key="5">
    <source>
        <dbReference type="ARBA" id="ARBA00022917"/>
    </source>
</evidence>
<dbReference type="EC" id="2.9.1.1" evidence="8"/>
<evidence type="ECO:0000256" key="2">
    <source>
        <dbReference type="ARBA" id="ARBA00022490"/>
    </source>
</evidence>
<keyword evidence="6 8" id="KW-0711">Selenium</keyword>
<comment type="catalytic activity">
    <reaction evidence="8">
        <text>L-seryl-tRNA(Sec) + selenophosphate + H(+) = L-selenocysteinyl-tRNA(Sec) + phosphate</text>
        <dbReference type="Rhea" id="RHEA:22728"/>
        <dbReference type="Rhea" id="RHEA-COMP:9742"/>
        <dbReference type="Rhea" id="RHEA-COMP:9743"/>
        <dbReference type="ChEBI" id="CHEBI:15378"/>
        <dbReference type="ChEBI" id="CHEBI:16144"/>
        <dbReference type="ChEBI" id="CHEBI:43474"/>
        <dbReference type="ChEBI" id="CHEBI:78533"/>
        <dbReference type="ChEBI" id="CHEBI:78573"/>
        <dbReference type="EC" id="2.9.1.1"/>
    </reaction>
</comment>
<feature type="domain" description="L-seryl-tRNA selenium transferase N-terminal" evidence="9">
    <location>
        <begin position="18"/>
        <end position="55"/>
    </location>
</feature>
<name>A0ABW1AP51_9RHOO</name>
<dbReference type="NCBIfam" id="TIGR00474">
    <property type="entry name" value="selA"/>
    <property type="match status" value="1"/>
</dbReference>
<gene>
    <name evidence="8 10" type="primary">selA</name>
    <name evidence="10" type="ORF">ACFPTN_05770</name>
</gene>
<comment type="cofactor">
    <cofactor evidence="1 8">
        <name>pyridoxal 5'-phosphate</name>
        <dbReference type="ChEBI" id="CHEBI:597326"/>
    </cofactor>
</comment>
<organism evidence="10 11">
    <name type="scientific">Thauera sinica</name>
    <dbReference type="NCBI Taxonomy" id="2665146"/>
    <lineage>
        <taxon>Bacteria</taxon>
        <taxon>Pseudomonadati</taxon>
        <taxon>Pseudomonadota</taxon>
        <taxon>Betaproteobacteria</taxon>
        <taxon>Rhodocyclales</taxon>
        <taxon>Zoogloeaceae</taxon>
        <taxon>Thauera</taxon>
    </lineage>
</organism>
<keyword evidence="4 8" id="KW-0663">Pyridoxal phosphate</keyword>
<evidence type="ECO:0000256" key="4">
    <source>
        <dbReference type="ARBA" id="ARBA00022898"/>
    </source>
</evidence>
<evidence type="ECO:0000313" key="11">
    <source>
        <dbReference type="Proteomes" id="UP001595974"/>
    </source>
</evidence>
<evidence type="ECO:0000259" key="9">
    <source>
        <dbReference type="Pfam" id="PF12390"/>
    </source>
</evidence>
<keyword evidence="2 8" id="KW-0963">Cytoplasm</keyword>
<dbReference type="Proteomes" id="UP001595974">
    <property type="component" value="Unassembled WGS sequence"/>
</dbReference>
<dbReference type="Pfam" id="PF12390">
    <property type="entry name" value="Se-cys_synth_N"/>
    <property type="match status" value="1"/>
</dbReference>
<evidence type="ECO:0000256" key="3">
    <source>
        <dbReference type="ARBA" id="ARBA00022679"/>
    </source>
</evidence>
<dbReference type="HAMAP" id="MF_00423">
    <property type="entry name" value="SelA"/>
    <property type="match status" value="1"/>
</dbReference>
<dbReference type="InterPro" id="IPR025862">
    <property type="entry name" value="SelA_trans_N_dom"/>
</dbReference>
<accession>A0ABW1AP51</accession>
<dbReference type="Pfam" id="PF03841">
    <property type="entry name" value="SelA"/>
    <property type="match status" value="1"/>
</dbReference>
<dbReference type="GO" id="GO:0004125">
    <property type="term" value="F:L-seryl-tRNA(Sec) selenium transferase activity"/>
    <property type="evidence" value="ECO:0007669"/>
    <property type="project" value="UniProtKB-EC"/>
</dbReference>
<dbReference type="InterPro" id="IPR018319">
    <property type="entry name" value="SelA-like"/>
</dbReference>
<dbReference type="EMBL" id="JBHSOG010000016">
    <property type="protein sequence ID" value="MFC5768873.1"/>
    <property type="molecule type" value="Genomic_DNA"/>
</dbReference>
<dbReference type="InterPro" id="IPR015424">
    <property type="entry name" value="PyrdxlP-dep_Trfase"/>
</dbReference>
<dbReference type="InterPro" id="IPR015421">
    <property type="entry name" value="PyrdxlP-dep_Trfase_major"/>
</dbReference>
<evidence type="ECO:0000256" key="6">
    <source>
        <dbReference type="ARBA" id="ARBA00023266"/>
    </source>
</evidence>
<comment type="subcellular location">
    <subcellularLocation>
        <location evidence="8">Cytoplasm</location>
    </subcellularLocation>
</comment>
<dbReference type="PANTHER" id="PTHR32328:SF0">
    <property type="entry name" value="L-SERYL-TRNA(SEC) SELENIUM TRANSFERASE"/>
    <property type="match status" value="1"/>
</dbReference>
<dbReference type="PANTHER" id="PTHR32328">
    <property type="entry name" value="L-SERYL-TRNA(SEC) SELENIUM TRANSFERASE"/>
    <property type="match status" value="1"/>
</dbReference>
<keyword evidence="11" id="KW-1185">Reference proteome</keyword>
<comment type="caution">
    <text evidence="10">The sequence shown here is derived from an EMBL/GenBank/DDBJ whole genome shotgun (WGS) entry which is preliminary data.</text>
</comment>
<dbReference type="RefSeq" id="WP_096451269.1">
    <property type="nucleotide sequence ID" value="NZ_JBHSOG010000016.1"/>
</dbReference>
<evidence type="ECO:0000256" key="8">
    <source>
        <dbReference type="HAMAP-Rule" id="MF_00423"/>
    </source>
</evidence>
<comment type="similarity">
    <text evidence="7 8">Belongs to the SelA family.</text>
</comment>
<comment type="function">
    <text evidence="8">Converts seryl-tRNA(Sec) to selenocysteinyl-tRNA(Sec) required for selenoprotein biosynthesis.</text>
</comment>
<evidence type="ECO:0000313" key="10">
    <source>
        <dbReference type="EMBL" id="MFC5768873.1"/>
    </source>
</evidence>
<comment type="pathway">
    <text evidence="8">Aminoacyl-tRNA biosynthesis; selenocysteinyl-tRNA(Sec) biosynthesis; selenocysteinyl-tRNA(Sec) from L-seryl-tRNA(Sec) (bacterial route): step 1/1.</text>
</comment>
<dbReference type="Gene3D" id="3.90.1150.180">
    <property type="match status" value="1"/>
</dbReference>
<evidence type="ECO:0000256" key="7">
    <source>
        <dbReference type="ARBA" id="ARBA00044507"/>
    </source>
</evidence>
<evidence type="ECO:0000256" key="1">
    <source>
        <dbReference type="ARBA" id="ARBA00001933"/>
    </source>
</evidence>
<proteinExistence type="inferred from homology"/>
<reference evidence="11" key="1">
    <citation type="journal article" date="2019" name="Int. J. Syst. Evol. Microbiol.">
        <title>The Global Catalogue of Microorganisms (GCM) 10K type strain sequencing project: providing services to taxonomists for standard genome sequencing and annotation.</title>
        <authorList>
            <consortium name="The Broad Institute Genomics Platform"/>
            <consortium name="The Broad Institute Genome Sequencing Center for Infectious Disease"/>
            <person name="Wu L."/>
            <person name="Ma J."/>
        </authorList>
    </citation>
    <scope>NUCLEOTIDE SEQUENCE [LARGE SCALE GENOMIC DNA]</scope>
    <source>
        <strain evidence="11">SHR3</strain>
    </source>
</reference>
<keyword evidence="3 8" id="KW-0808">Transferase</keyword>